<accession>B3RXT9</accession>
<proteinExistence type="predicted"/>
<dbReference type="HOGENOM" id="CLU_092654_0_0_1"/>
<gene>
    <name evidence="6" type="ORF">TRIADDRAFT_56327</name>
</gene>
<dbReference type="PANTHER" id="PTHR14609:SF1">
    <property type="entry name" value="ORC UBIQUITIN LIGASE 1"/>
    <property type="match status" value="1"/>
</dbReference>
<dbReference type="GO" id="GO:0008270">
    <property type="term" value="F:zinc ion binding"/>
    <property type="evidence" value="ECO:0007669"/>
    <property type="project" value="UniProtKB-KW"/>
</dbReference>
<dbReference type="eggNOG" id="ENOG502QTFT">
    <property type="taxonomic scope" value="Eukaryota"/>
</dbReference>
<dbReference type="GO" id="GO:0004842">
    <property type="term" value="F:ubiquitin-protein transferase activity"/>
    <property type="evidence" value="ECO:0007669"/>
    <property type="project" value="InterPro"/>
</dbReference>
<sequence length="322" mass="37596">MASESSQVKLRFTLPMSCHICLDRVKEPVICANHHVFCSRCIEAWLQYHNCCPACRTAISPESPCKPILGISDDNSSNKDDKDFELTQELRKVRFEIIRKEYEEEIDQLRVMLKSFREENIKLVETINNLKKRKYCNCQHADHCHDEEIPSKKMRMQEGYDSPKTIWRIADELMVATNSCNDLLSEMKQINESNKKFREENEKLKEEINRLRYERASPTKTYRHGRYVMAAMQSKISCYEREIEQLKKALMRSDKYIEELTSNYVKELESDKNSESDDIAKNLLLNDDKVKESPIAQSSKYENNSSTSCGVVRCLFPGDSTQ</sequence>
<dbReference type="PANTHER" id="PTHR14609">
    <property type="entry name" value="RING FINGER PROTEIN 219"/>
    <property type="match status" value="1"/>
</dbReference>
<keyword evidence="2" id="KW-0862">Zinc</keyword>
<dbReference type="Proteomes" id="UP000009022">
    <property type="component" value="Unassembled WGS sequence"/>
</dbReference>
<dbReference type="EMBL" id="DS985245">
    <property type="protein sequence ID" value="EDV24913.1"/>
    <property type="molecule type" value="Genomic_DNA"/>
</dbReference>
<dbReference type="InterPro" id="IPR039209">
    <property type="entry name" value="OBI1"/>
</dbReference>
<dbReference type="GO" id="GO:0006513">
    <property type="term" value="P:protein monoubiquitination"/>
    <property type="evidence" value="ECO:0007669"/>
    <property type="project" value="InterPro"/>
</dbReference>
<reference evidence="6 7" key="1">
    <citation type="journal article" date="2008" name="Nature">
        <title>The Trichoplax genome and the nature of placozoans.</title>
        <authorList>
            <person name="Srivastava M."/>
            <person name="Begovic E."/>
            <person name="Chapman J."/>
            <person name="Putnam N.H."/>
            <person name="Hellsten U."/>
            <person name="Kawashima T."/>
            <person name="Kuo A."/>
            <person name="Mitros T."/>
            <person name="Salamov A."/>
            <person name="Carpenter M.L."/>
            <person name="Signorovitch A.Y."/>
            <person name="Moreno M.A."/>
            <person name="Kamm K."/>
            <person name="Grimwood J."/>
            <person name="Schmutz J."/>
            <person name="Shapiro H."/>
            <person name="Grigoriev I.V."/>
            <person name="Buss L.W."/>
            <person name="Schierwater B."/>
            <person name="Dellaporta S.L."/>
            <person name="Rokhsar D.S."/>
        </authorList>
    </citation>
    <scope>NUCLEOTIDE SEQUENCE [LARGE SCALE GENOMIC DNA]</scope>
    <source>
        <strain evidence="6 7">Grell-BS-1999</strain>
    </source>
</reference>
<keyword evidence="7" id="KW-1185">Reference proteome</keyword>
<dbReference type="InterPro" id="IPR001841">
    <property type="entry name" value="Znf_RING"/>
</dbReference>
<name>B3RXT9_TRIAD</name>
<evidence type="ECO:0000256" key="4">
    <source>
        <dbReference type="SAM" id="Coils"/>
    </source>
</evidence>
<dbReference type="OMA" id="KISCYER"/>
<dbReference type="InterPro" id="IPR013083">
    <property type="entry name" value="Znf_RING/FYVE/PHD"/>
</dbReference>
<dbReference type="OrthoDB" id="6105938at2759"/>
<organism evidence="6 7">
    <name type="scientific">Trichoplax adhaerens</name>
    <name type="common">Trichoplax reptans</name>
    <dbReference type="NCBI Taxonomy" id="10228"/>
    <lineage>
        <taxon>Eukaryota</taxon>
        <taxon>Metazoa</taxon>
        <taxon>Placozoa</taxon>
        <taxon>Uniplacotomia</taxon>
        <taxon>Trichoplacea</taxon>
        <taxon>Trichoplacidae</taxon>
        <taxon>Trichoplax</taxon>
    </lineage>
</organism>
<dbReference type="PROSITE" id="PS50089">
    <property type="entry name" value="ZF_RING_2"/>
    <property type="match status" value="1"/>
</dbReference>
<dbReference type="CDD" id="cd16562">
    <property type="entry name" value="RING-HC_RNF219"/>
    <property type="match status" value="1"/>
</dbReference>
<evidence type="ECO:0000256" key="3">
    <source>
        <dbReference type="PROSITE-ProRule" id="PRU00175"/>
    </source>
</evidence>
<dbReference type="GO" id="GO:0006275">
    <property type="term" value="P:regulation of DNA replication"/>
    <property type="evidence" value="ECO:0007669"/>
    <property type="project" value="InterPro"/>
</dbReference>
<dbReference type="RefSeq" id="XP_002112803.1">
    <property type="nucleotide sequence ID" value="XM_002112767.1"/>
</dbReference>
<evidence type="ECO:0000313" key="6">
    <source>
        <dbReference type="EMBL" id="EDV24913.1"/>
    </source>
</evidence>
<feature type="coiled-coil region" evidence="4">
    <location>
        <begin position="180"/>
        <end position="263"/>
    </location>
</feature>
<dbReference type="STRING" id="10228.B3RXT9"/>
<dbReference type="AlphaFoldDB" id="B3RXT9"/>
<keyword evidence="1 3" id="KW-0863">Zinc-finger</keyword>
<evidence type="ECO:0000313" key="7">
    <source>
        <dbReference type="Proteomes" id="UP000009022"/>
    </source>
</evidence>
<dbReference type="SUPFAM" id="SSF57850">
    <property type="entry name" value="RING/U-box"/>
    <property type="match status" value="1"/>
</dbReference>
<dbReference type="Gene3D" id="3.30.40.10">
    <property type="entry name" value="Zinc/RING finger domain, C3HC4 (zinc finger)"/>
    <property type="match status" value="1"/>
</dbReference>
<keyword evidence="4" id="KW-0175">Coiled coil</keyword>
<dbReference type="InParanoid" id="B3RXT9"/>
<evidence type="ECO:0000259" key="5">
    <source>
        <dbReference type="PROSITE" id="PS50089"/>
    </source>
</evidence>
<feature type="coiled-coil region" evidence="4">
    <location>
        <begin position="92"/>
        <end position="133"/>
    </location>
</feature>
<dbReference type="CTD" id="6753593"/>
<protein>
    <recommendedName>
        <fullName evidence="5">RING-type domain-containing protein</fullName>
    </recommendedName>
</protein>
<dbReference type="InterPro" id="IPR035691">
    <property type="entry name" value="OBI1_RING-HC"/>
</dbReference>
<evidence type="ECO:0000256" key="1">
    <source>
        <dbReference type="ARBA" id="ARBA00022771"/>
    </source>
</evidence>
<dbReference type="GeneID" id="6753593"/>
<feature type="domain" description="RING-type" evidence="5">
    <location>
        <begin position="18"/>
        <end position="56"/>
    </location>
</feature>
<dbReference type="PhylomeDB" id="B3RXT9"/>
<dbReference type="Pfam" id="PF13923">
    <property type="entry name" value="zf-C3HC4_2"/>
    <property type="match status" value="1"/>
</dbReference>
<keyword evidence="1 3" id="KW-0479">Metal-binding</keyword>
<dbReference type="KEGG" id="tad:TRIADDRAFT_56327"/>
<evidence type="ECO:0000256" key="2">
    <source>
        <dbReference type="ARBA" id="ARBA00022833"/>
    </source>
</evidence>